<feature type="chain" id="PRO_5022109575" description="MBG domain-containing protein" evidence="1">
    <location>
        <begin position="21"/>
        <end position="611"/>
    </location>
</feature>
<evidence type="ECO:0000313" key="3">
    <source>
        <dbReference type="Proteomes" id="UP000321577"/>
    </source>
</evidence>
<dbReference type="AlphaFoldDB" id="A0A512M9Q7"/>
<reference evidence="2 3" key="1">
    <citation type="submission" date="2019-07" db="EMBL/GenBank/DDBJ databases">
        <title>Whole genome shotgun sequence of Brevifollis gellanilyticus NBRC 108608.</title>
        <authorList>
            <person name="Hosoyama A."/>
            <person name="Uohara A."/>
            <person name="Ohji S."/>
            <person name="Ichikawa N."/>
        </authorList>
    </citation>
    <scope>NUCLEOTIDE SEQUENCE [LARGE SCALE GENOMIC DNA]</scope>
    <source>
        <strain evidence="2 3">NBRC 108608</strain>
    </source>
</reference>
<comment type="caution">
    <text evidence="2">The sequence shown here is derived from an EMBL/GenBank/DDBJ whole genome shotgun (WGS) entry which is preliminary data.</text>
</comment>
<dbReference type="EMBL" id="BKAG01000014">
    <property type="protein sequence ID" value="GEP43061.1"/>
    <property type="molecule type" value="Genomic_DNA"/>
</dbReference>
<dbReference type="RefSeq" id="WP_146850641.1">
    <property type="nucleotide sequence ID" value="NZ_BKAG01000014.1"/>
</dbReference>
<feature type="signal peptide" evidence="1">
    <location>
        <begin position="1"/>
        <end position="20"/>
    </location>
</feature>
<keyword evidence="3" id="KW-1185">Reference proteome</keyword>
<gene>
    <name evidence="2" type="ORF">BGE01nite_23520</name>
</gene>
<evidence type="ECO:0008006" key="4">
    <source>
        <dbReference type="Google" id="ProtNLM"/>
    </source>
</evidence>
<organism evidence="2 3">
    <name type="scientific">Brevifollis gellanilyticus</name>
    <dbReference type="NCBI Taxonomy" id="748831"/>
    <lineage>
        <taxon>Bacteria</taxon>
        <taxon>Pseudomonadati</taxon>
        <taxon>Verrucomicrobiota</taxon>
        <taxon>Verrucomicrobiia</taxon>
        <taxon>Verrucomicrobiales</taxon>
        <taxon>Verrucomicrobiaceae</taxon>
    </lineage>
</organism>
<accession>A0A512M9Q7</accession>
<sequence>MKNLLKHLVVLLVASTSAFAAVAPVLPASHVGSYEALLFTGDEATGTPAGFITLTTTSTGKATGKLTIDDSKVYPFLATFGYDAGSDLATTSPAVINISRGATLPAFGLSLAIKNLGQALESTLTLTGATNRVATTGAKLTPRAKTATDKLPGKYTLAFTPSGNVAVGPSGSGYAAGTVDAAGVLKLAGKLSDGTALTASLLPDANRGYRLYLNALRVPGSYFAGKISLVSNGSDGFHVVTATAPAADFWYAKPGNRPKDPSYRAGFGPLPLLLTMEPWVLPGKGQTLAQLLGVMTVGGNFQFGFDVSGAGLDLDQYLGTLPLKLTIDAKNALVPVFGDNSAPSSVAEWAKIWTGKVDPATGVFSGTFTLTDIFDPDGPSAEPIGVGFQQLPLKIVKRKVAFQGVLLNTAEAGVPLAAGNFILPPVDAKTQTTLAGDITIPDVLTPLGTGTPPPGLISSGTAGTYEVNPFHRIEEFDLSKLPSEALGIKVNGKMSGLPVNDTKVPFTISPDLTTLTINGRKVPLAGDSRPVSLLFTDATKTNYKNTLTVVVYLNTSTGQASGIFALYVQHLSATYNLGAIPGLPSYVPKSITAPFPALAIYDNQSAPVKVK</sequence>
<keyword evidence="1" id="KW-0732">Signal</keyword>
<evidence type="ECO:0000313" key="2">
    <source>
        <dbReference type="EMBL" id="GEP43061.1"/>
    </source>
</evidence>
<evidence type="ECO:0000256" key="1">
    <source>
        <dbReference type="SAM" id="SignalP"/>
    </source>
</evidence>
<name>A0A512M9Q7_9BACT</name>
<dbReference type="OrthoDB" id="9835550at2"/>
<protein>
    <recommendedName>
        <fullName evidence="4">MBG domain-containing protein</fullName>
    </recommendedName>
</protein>
<proteinExistence type="predicted"/>
<dbReference type="Proteomes" id="UP000321577">
    <property type="component" value="Unassembled WGS sequence"/>
</dbReference>